<feature type="transmembrane region" description="Helical" evidence="1">
    <location>
        <begin position="7"/>
        <end position="28"/>
    </location>
</feature>
<dbReference type="EMBL" id="DVOS01000064">
    <property type="protein sequence ID" value="HIV23851.1"/>
    <property type="molecule type" value="Genomic_DNA"/>
</dbReference>
<gene>
    <name evidence="2" type="ORF">IAC80_07900</name>
</gene>
<name>A0A9D1NZS3_9FIRM</name>
<protein>
    <submittedName>
        <fullName evidence="2">tRNA (Uracil-5-)-methyltransferase</fullName>
    </submittedName>
</protein>
<keyword evidence="1" id="KW-0472">Membrane</keyword>
<evidence type="ECO:0000313" key="2">
    <source>
        <dbReference type="EMBL" id="HIV23851.1"/>
    </source>
</evidence>
<dbReference type="Proteomes" id="UP000886889">
    <property type="component" value="Unassembled WGS sequence"/>
</dbReference>
<sequence length="164" mass="18112">MNKTTKTILLIVLAVILVGGGVFVGMNWNQWFGKEDAPVTADLDENAEDYTGDREVYQGEKNTDTIDIPGFEALNMKAGTTEQSVNLYNPEQNTCYFKMSLILADGTVLWESDLVALGKAIYDLTLTEALDAGEYALKYECFAMDEAQTPLNGSEIKLTLHVLE</sequence>
<keyword evidence="1" id="KW-1133">Transmembrane helix</keyword>
<reference evidence="2" key="2">
    <citation type="journal article" date="2021" name="PeerJ">
        <title>Extensive microbial diversity within the chicken gut microbiome revealed by metagenomics and culture.</title>
        <authorList>
            <person name="Gilroy R."/>
            <person name="Ravi A."/>
            <person name="Getino M."/>
            <person name="Pursley I."/>
            <person name="Horton D.L."/>
            <person name="Alikhan N.F."/>
            <person name="Baker D."/>
            <person name="Gharbi K."/>
            <person name="Hall N."/>
            <person name="Watson M."/>
            <person name="Adriaenssens E.M."/>
            <person name="Foster-Nyarko E."/>
            <person name="Jarju S."/>
            <person name="Secka A."/>
            <person name="Antonio M."/>
            <person name="Oren A."/>
            <person name="Chaudhuri R.R."/>
            <person name="La Ragione R."/>
            <person name="Hildebrand F."/>
            <person name="Pallen M.J."/>
        </authorList>
    </citation>
    <scope>NUCLEOTIDE SEQUENCE</scope>
    <source>
        <strain evidence="2">ChiBcec6-7307</strain>
    </source>
</reference>
<proteinExistence type="predicted"/>
<keyword evidence="1" id="KW-0812">Transmembrane</keyword>
<accession>A0A9D1NZS3</accession>
<evidence type="ECO:0000256" key="1">
    <source>
        <dbReference type="SAM" id="Phobius"/>
    </source>
</evidence>
<reference evidence="2" key="1">
    <citation type="submission" date="2020-10" db="EMBL/GenBank/DDBJ databases">
        <authorList>
            <person name="Gilroy R."/>
        </authorList>
    </citation>
    <scope>NUCLEOTIDE SEQUENCE</scope>
    <source>
        <strain evidence="2">ChiBcec6-7307</strain>
    </source>
</reference>
<organism evidence="2 3">
    <name type="scientific">Candidatus Merdiplasma excrementigallinarum</name>
    <dbReference type="NCBI Taxonomy" id="2840864"/>
    <lineage>
        <taxon>Bacteria</taxon>
        <taxon>Bacillati</taxon>
        <taxon>Bacillota</taxon>
        <taxon>Clostridia</taxon>
        <taxon>Lachnospirales</taxon>
        <taxon>Lachnospiraceae</taxon>
        <taxon>Lachnospiraceae incertae sedis</taxon>
        <taxon>Candidatus Merdiplasma</taxon>
    </lineage>
</organism>
<evidence type="ECO:0000313" key="3">
    <source>
        <dbReference type="Proteomes" id="UP000886889"/>
    </source>
</evidence>
<dbReference type="AlphaFoldDB" id="A0A9D1NZS3"/>
<comment type="caution">
    <text evidence="2">The sequence shown here is derived from an EMBL/GenBank/DDBJ whole genome shotgun (WGS) entry which is preliminary data.</text>
</comment>